<sequence>MSNNSNPGSPVAAPAQVPGVRDIQLEQRTGAASQPDSPISQEDAEMADAEST</sequence>
<organism evidence="2">
    <name type="scientific">Mucor ambiguus</name>
    <dbReference type="NCBI Taxonomy" id="91626"/>
    <lineage>
        <taxon>Eukaryota</taxon>
        <taxon>Fungi</taxon>
        <taxon>Fungi incertae sedis</taxon>
        <taxon>Mucoromycota</taxon>
        <taxon>Mucoromycotina</taxon>
        <taxon>Mucoromycetes</taxon>
        <taxon>Mucorales</taxon>
        <taxon>Mucorineae</taxon>
        <taxon>Mucoraceae</taxon>
        <taxon>Mucor</taxon>
    </lineage>
</organism>
<name>A0A0C9MZ13_9FUNG</name>
<dbReference type="Proteomes" id="UP000053815">
    <property type="component" value="Unassembled WGS sequence"/>
</dbReference>
<proteinExistence type="predicted"/>
<keyword evidence="3" id="KW-1185">Reference proteome</keyword>
<gene>
    <name evidence="2" type="ORF">MAM1_0227d08354</name>
</gene>
<evidence type="ECO:0000313" key="3">
    <source>
        <dbReference type="Proteomes" id="UP000053815"/>
    </source>
</evidence>
<dbReference type="AlphaFoldDB" id="A0A0C9MZ13"/>
<feature type="compositionally biased region" description="Polar residues" evidence="1">
    <location>
        <begin position="26"/>
        <end position="40"/>
    </location>
</feature>
<evidence type="ECO:0000313" key="2">
    <source>
        <dbReference type="EMBL" id="GAN08837.1"/>
    </source>
</evidence>
<evidence type="ECO:0000256" key="1">
    <source>
        <dbReference type="SAM" id="MobiDB-lite"/>
    </source>
</evidence>
<dbReference type="EMBL" id="DF836516">
    <property type="protein sequence ID" value="GAN08837.1"/>
    <property type="molecule type" value="Genomic_DNA"/>
</dbReference>
<accession>A0A0C9MZ13</accession>
<protein>
    <submittedName>
        <fullName evidence="2">Uncharacterized protein</fullName>
    </submittedName>
</protein>
<reference evidence="2" key="1">
    <citation type="submission" date="2014-09" db="EMBL/GenBank/DDBJ databases">
        <title>Draft genome sequence of an oleaginous Mucoromycotina fungus Mucor ambiguus NBRC6742.</title>
        <authorList>
            <person name="Takeda I."/>
            <person name="Yamane N."/>
            <person name="Morita T."/>
            <person name="Tamano K."/>
            <person name="Machida M."/>
            <person name="Baker S."/>
            <person name="Koike H."/>
        </authorList>
    </citation>
    <scope>NUCLEOTIDE SEQUENCE</scope>
    <source>
        <strain evidence="2">NBRC 6742</strain>
    </source>
</reference>
<feature type="non-terminal residue" evidence="2">
    <location>
        <position position="52"/>
    </location>
</feature>
<feature type="compositionally biased region" description="Acidic residues" evidence="1">
    <location>
        <begin position="42"/>
        <end position="52"/>
    </location>
</feature>
<feature type="region of interest" description="Disordered" evidence="1">
    <location>
        <begin position="1"/>
        <end position="52"/>
    </location>
</feature>